<dbReference type="GO" id="GO:0031071">
    <property type="term" value="F:cysteine desulfurase activity"/>
    <property type="evidence" value="ECO:0007669"/>
    <property type="project" value="UniProtKB-EC"/>
</dbReference>
<evidence type="ECO:0000256" key="6">
    <source>
        <dbReference type="ARBA" id="ARBA00022723"/>
    </source>
</evidence>
<evidence type="ECO:0000256" key="5">
    <source>
        <dbReference type="ARBA" id="ARBA00022679"/>
    </source>
</evidence>
<evidence type="ECO:0000313" key="12">
    <source>
        <dbReference type="EMBL" id="CAA9542005.1"/>
    </source>
</evidence>
<comment type="similarity">
    <text evidence="3">Belongs to the class-V pyridoxal-phosphate-dependent aminotransferase family. NifS/IscS subfamily.</text>
</comment>
<accession>A0A6J4U6K9</accession>
<keyword evidence="9" id="KW-0411">Iron-sulfur</keyword>
<dbReference type="InterPro" id="IPR016454">
    <property type="entry name" value="Cysteine_dSase"/>
</dbReference>
<sequence>MLRVAVARRHLYRASRPLSNLGKQSLPRIYLDHAATTPLLPAAREAMVEALERWANPSSPHAEGRAAKAALEQARERIKAALGWTGELIFTSGATEAAVLAFRRCWAEGPKPMLSTVEHDAVRRQAPEGERINIGVDGGGLLDPQQLASWLQIARGGLVAVQHVNSETGVIQPIEQIVEAIDAAGSFLFVDCAQSAGKLPLPPADMIALSAHKFGGPPGIGALLVRDLKLLVPQGGQEKGYRGGTENLPAIIGMAAALESGREWLASASTLRDRLDRATLSAGGEIVAEGSRRISTIGAYRMPGIPANAQLIQFDMAGIAVSAGSACSSGSLKTSHVLAAMGWDERAASEVVRVSFGRSTTAAEVDRFAALWTDMAAKRRAA</sequence>
<evidence type="ECO:0000256" key="4">
    <source>
        <dbReference type="ARBA" id="ARBA00013558"/>
    </source>
</evidence>
<comment type="cofactor">
    <cofactor evidence="1">
        <name>pyridoxal 5'-phosphate</name>
        <dbReference type="ChEBI" id="CHEBI:597326"/>
    </cofactor>
</comment>
<keyword evidence="5 12" id="KW-0808">Transferase</keyword>
<evidence type="ECO:0000256" key="1">
    <source>
        <dbReference type="ARBA" id="ARBA00001933"/>
    </source>
</evidence>
<reference evidence="12" key="1">
    <citation type="submission" date="2020-02" db="EMBL/GenBank/DDBJ databases">
        <authorList>
            <person name="Meier V. D."/>
        </authorList>
    </citation>
    <scope>NUCLEOTIDE SEQUENCE</scope>
    <source>
        <strain evidence="12">AVDCRST_MAG23</strain>
    </source>
</reference>
<dbReference type="InterPro" id="IPR015421">
    <property type="entry name" value="PyrdxlP-dep_Trfase_major"/>
</dbReference>
<gene>
    <name evidence="12" type="ORF">AVDCRST_MAG23-2174</name>
</gene>
<dbReference type="Gene3D" id="3.40.640.10">
    <property type="entry name" value="Type I PLP-dependent aspartate aminotransferase-like (Major domain)"/>
    <property type="match status" value="1"/>
</dbReference>
<evidence type="ECO:0000256" key="3">
    <source>
        <dbReference type="ARBA" id="ARBA00006490"/>
    </source>
</evidence>
<keyword evidence="7" id="KW-0663">Pyridoxal phosphate</keyword>
<feature type="domain" description="Aminotransferase class V" evidence="11">
    <location>
        <begin position="29"/>
        <end position="368"/>
    </location>
</feature>
<evidence type="ECO:0000256" key="8">
    <source>
        <dbReference type="ARBA" id="ARBA00023004"/>
    </source>
</evidence>
<dbReference type="GO" id="GO:0046872">
    <property type="term" value="F:metal ion binding"/>
    <property type="evidence" value="ECO:0007669"/>
    <property type="project" value="UniProtKB-KW"/>
</dbReference>
<evidence type="ECO:0000256" key="2">
    <source>
        <dbReference type="ARBA" id="ARBA00003120"/>
    </source>
</evidence>
<evidence type="ECO:0000256" key="10">
    <source>
        <dbReference type="ARBA" id="ARBA00050776"/>
    </source>
</evidence>
<protein>
    <recommendedName>
        <fullName evidence="4">Cysteine desulfurase</fullName>
    </recommendedName>
</protein>
<dbReference type="PIRSF" id="PIRSF005572">
    <property type="entry name" value="NifS"/>
    <property type="match status" value="1"/>
</dbReference>
<evidence type="ECO:0000256" key="9">
    <source>
        <dbReference type="ARBA" id="ARBA00023014"/>
    </source>
</evidence>
<dbReference type="Gene3D" id="1.10.260.50">
    <property type="match status" value="1"/>
</dbReference>
<dbReference type="Gene3D" id="3.90.1150.10">
    <property type="entry name" value="Aspartate Aminotransferase, domain 1"/>
    <property type="match status" value="1"/>
</dbReference>
<dbReference type="EMBL" id="CADCWD010000073">
    <property type="protein sequence ID" value="CAA9542005.1"/>
    <property type="molecule type" value="Genomic_DNA"/>
</dbReference>
<keyword evidence="8" id="KW-0408">Iron</keyword>
<comment type="catalytic activity">
    <reaction evidence="10">
        <text>(sulfur carrier)-H + L-cysteine = (sulfur carrier)-SH + L-alanine</text>
        <dbReference type="Rhea" id="RHEA:43892"/>
        <dbReference type="Rhea" id="RHEA-COMP:14737"/>
        <dbReference type="Rhea" id="RHEA-COMP:14739"/>
        <dbReference type="ChEBI" id="CHEBI:29917"/>
        <dbReference type="ChEBI" id="CHEBI:35235"/>
        <dbReference type="ChEBI" id="CHEBI:57972"/>
        <dbReference type="ChEBI" id="CHEBI:64428"/>
        <dbReference type="EC" id="2.8.1.7"/>
    </reaction>
</comment>
<dbReference type="InterPro" id="IPR000192">
    <property type="entry name" value="Aminotrans_V_dom"/>
</dbReference>
<proteinExistence type="inferred from homology"/>
<organism evidence="12">
    <name type="scientific">uncultured Sphingosinicella sp</name>
    <dbReference type="NCBI Taxonomy" id="478748"/>
    <lineage>
        <taxon>Bacteria</taxon>
        <taxon>Pseudomonadati</taxon>
        <taxon>Pseudomonadota</taxon>
        <taxon>Alphaproteobacteria</taxon>
        <taxon>Sphingomonadales</taxon>
        <taxon>Sphingosinicellaceae</taxon>
        <taxon>Sphingosinicella</taxon>
        <taxon>environmental samples</taxon>
    </lineage>
</organism>
<dbReference type="GO" id="GO:0051536">
    <property type="term" value="F:iron-sulfur cluster binding"/>
    <property type="evidence" value="ECO:0007669"/>
    <property type="project" value="UniProtKB-KW"/>
</dbReference>
<evidence type="ECO:0000256" key="7">
    <source>
        <dbReference type="ARBA" id="ARBA00022898"/>
    </source>
</evidence>
<dbReference type="Pfam" id="PF00266">
    <property type="entry name" value="Aminotran_5"/>
    <property type="match status" value="1"/>
</dbReference>
<dbReference type="AlphaFoldDB" id="A0A6J4U6K9"/>
<keyword evidence="6" id="KW-0479">Metal-binding</keyword>
<comment type="function">
    <text evidence="2">Catalyzes the removal of elemental sulfur atoms from cysteine to produce alanine. Seems to participate in the biosynthesis of the nitrogenase metalloclusters by providing the inorganic sulfur required for the Fe-S core formation.</text>
</comment>
<dbReference type="SUPFAM" id="SSF53383">
    <property type="entry name" value="PLP-dependent transferases"/>
    <property type="match status" value="1"/>
</dbReference>
<name>A0A6J4U6K9_9SPHN</name>
<dbReference type="PANTHER" id="PTHR11601">
    <property type="entry name" value="CYSTEINE DESULFURYLASE FAMILY MEMBER"/>
    <property type="match status" value="1"/>
</dbReference>
<dbReference type="PANTHER" id="PTHR11601:SF34">
    <property type="entry name" value="CYSTEINE DESULFURASE"/>
    <property type="match status" value="1"/>
</dbReference>
<dbReference type="InterPro" id="IPR015422">
    <property type="entry name" value="PyrdxlP-dep_Trfase_small"/>
</dbReference>
<evidence type="ECO:0000259" key="11">
    <source>
        <dbReference type="Pfam" id="PF00266"/>
    </source>
</evidence>
<dbReference type="InterPro" id="IPR015424">
    <property type="entry name" value="PyrdxlP-dep_Trfase"/>
</dbReference>